<evidence type="ECO:0000256" key="1">
    <source>
        <dbReference type="ARBA" id="ARBA00007164"/>
    </source>
</evidence>
<dbReference type="InterPro" id="IPR012338">
    <property type="entry name" value="Beta-lactam/transpept-like"/>
</dbReference>
<feature type="domain" description="Peptidase S11 D-alanyl-D-alanine carboxypeptidase A N-terminal" evidence="12">
    <location>
        <begin position="32"/>
        <end position="258"/>
    </location>
</feature>
<feature type="binding site" evidence="8">
    <location>
        <position position="228"/>
    </location>
    <ligand>
        <name>substrate</name>
    </ligand>
</feature>
<proteinExistence type="inferred from homology"/>
<evidence type="ECO:0000256" key="7">
    <source>
        <dbReference type="PIRSR" id="PIRSR618044-1"/>
    </source>
</evidence>
<dbReference type="PANTHER" id="PTHR21581">
    <property type="entry name" value="D-ALANYL-D-ALANINE CARBOXYPEPTIDASE"/>
    <property type="match status" value="1"/>
</dbReference>
<organism evidence="13 14">
    <name type="scientific">Aestuariivirga litoralis</name>
    <dbReference type="NCBI Taxonomy" id="2650924"/>
    <lineage>
        <taxon>Bacteria</taxon>
        <taxon>Pseudomonadati</taxon>
        <taxon>Pseudomonadota</taxon>
        <taxon>Alphaproteobacteria</taxon>
        <taxon>Hyphomicrobiales</taxon>
        <taxon>Aestuariivirgaceae</taxon>
        <taxon>Aestuariivirga</taxon>
    </lineage>
</organism>
<feature type="active site" evidence="7">
    <location>
        <position position="126"/>
    </location>
</feature>
<evidence type="ECO:0000256" key="3">
    <source>
        <dbReference type="ARBA" id="ARBA00022801"/>
    </source>
</evidence>
<feature type="compositionally biased region" description="Basic residues" evidence="10">
    <location>
        <begin position="427"/>
        <end position="441"/>
    </location>
</feature>
<dbReference type="InterPro" id="IPR018044">
    <property type="entry name" value="Peptidase_S11"/>
</dbReference>
<dbReference type="Gene3D" id="3.40.710.10">
    <property type="entry name" value="DD-peptidase/beta-lactamase superfamily"/>
    <property type="match status" value="1"/>
</dbReference>
<dbReference type="PANTHER" id="PTHR21581:SF6">
    <property type="entry name" value="TRAFFICKING PROTEIN PARTICLE COMPLEX SUBUNIT 12"/>
    <property type="match status" value="1"/>
</dbReference>
<dbReference type="GO" id="GO:0006508">
    <property type="term" value="P:proteolysis"/>
    <property type="evidence" value="ECO:0007669"/>
    <property type="project" value="InterPro"/>
</dbReference>
<name>A0A2W2AXP9_9HYPH</name>
<evidence type="ECO:0000259" key="12">
    <source>
        <dbReference type="Pfam" id="PF00768"/>
    </source>
</evidence>
<dbReference type="GO" id="GO:0009252">
    <property type="term" value="P:peptidoglycan biosynthetic process"/>
    <property type="evidence" value="ECO:0007669"/>
    <property type="project" value="UniProtKB-KW"/>
</dbReference>
<evidence type="ECO:0000313" key="13">
    <source>
        <dbReference type="EMBL" id="PZF77410.1"/>
    </source>
</evidence>
<accession>A0A2W2AXP9</accession>
<evidence type="ECO:0000256" key="8">
    <source>
        <dbReference type="PIRSR" id="PIRSR618044-2"/>
    </source>
</evidence>
<dbReference type="SUPFAM" id="SSF56601">
    <property type="entry name" value="beta-lactamase/transpeptidase-like"/>
    <property type="match status" value="1"/>
</dbReference>
<dbReference type="GO" id="GO:0008360">
    <property type="term" value="P:regulation of cell shape"/>
    <property type="evidence" value="ECO:0007669"/>
    <property type="project" value="UniProtKB-KW"/>
</dbReference>
<keyword evidence="6" id="KW-0961">Cell wall biogenesis/degradation</keyword>
<keyword evidence="4" id="KW-0133">Cell shape</keyword>
<gene>
    <name evidence="13" type="ORF">DK847_08800</name>
</gene>
<evidence type="ECO:0000256" key="11">
    <source>
        <dbReference type="SAM" id="SignalP"/>
    </source>
</evidence>
<evidence type="ECO:0000256" key="9">
    <source>
        <dbReference type="RuleBase" id="RU004016"/>
    </source>
</evidence>
<dbReference type="RefSeq" id="WP_111197840.1">
    <property type="nucleotide sequence ID" value="NZ_QKVK01000003.1"/>
</dbReference>
<sequence length="441" mass="47921">MSERFGPIRMFWSRPHLPILRRILLVILVWAAAPQAMAAGPTLLFDPATQEVISQDRAGDPWYPASITKLMTAYIIFQDLKSGRLKLDQKIPVSELAHSQPPSKIGVPVGQTVSVDFALQALLVYSANDMAYVLAEGAAGSIPAFAARMNAQARKLGMTGSHFVNPNGLFDHRHITTARDIAILASALLREFPEYDHYFSQPYLTIGKRRLSNRNSLLRQMKESDGMKTGFVCNSGFNLVATATHDGRRLAAVIFGANSGKHRVDLAEMLLTDGFSRGPDSRPKLQSIANIQTGGIVPTDMTAQVCKQKPVSLATSKSLGGWGISFGNYENAATADMALRGRMLSSSGMELPGQPGVIRLPEKRGFAAAMWNLDQPTSEAACARYHAEKAPCEVIPPETFAKIAALVPDPPPPKIVADPEGDDLSKPVKKKPAQKKKKKKN</sequence>
<feature type="signal peptide" evidence="11">
    <location>
        <begin position="1"/>
        <end position="38"/>
    </location>
</feature>
<evidence type="ECO:0000256" key="10">
    <source>
        <dbReference type="SAM" id="MobiDB-lite"/>
    </source>
</evidence>
<keyword evidence="3" id="KW-0378">Hydrolase</keyword>
<comment type="caution">
    <text evidence="13">The sequence shown here is derived from an EMBL/GenBank/DDBJ whole genome shotgun (WGS) entry which is preliminary data.</text>
</comment>
<dbReference type="EMBL" id="QKVK01000003">
    <property type="protein sequence ID" value="PZF77410.1"/>
    <property type="molecule type" value="Genomic_DNA"/>
</dbReference>
<dbReference type="PRINTS" id="PR00725">
    <property type="entry name" value="DADACBPTASE1"/>
</dbReference>
<keyword evidence="5" id="KW-0573">Peptidoglycan synthesis</keyword>
<evidence type="ECO:0000256" key="2">
    <source>
        <dbReference type="ARBA" id="ARBA00022729"/>
    </source>
</evidence>
<evidence type="ECO:0000313" key="14">
    <source>
        <dbReference type="Proteomes" id="UP000248795"/>
    </source>
</evidence>
<evidence type="ECO:0000256" key="6">
    <source>
        <dbReference type="ARBA" id="ARBA00023316"/>
    </source>
</evidence>
<keyword evidence="2 11" id="KW-0732">Signal</keyword>
<keyword evidence="14" id="KW-1185">Reference proteome</keyword>
<protein>
    <recommendedName>
        <fullName evidence="12">Peptidase S11 D-alanyl-D-alanine carboxypeptidase A N-terminal domain-containing protein</fullName>
    </recommendedName>
</protein>
<dbReference type="Proteomes" id="UP000248795">
    <property type="component" value="Unassembled WGS sequence"/>
</dbReference>
<evidence type="ECO:0000256" key="5">
    <source>
        <dbReference type="ARBA" id="ARBA00022984"/>
    </source>
</evidence>
<dbReference type="InterPro" id="IPR001967">
    <property type="entry name" value="Peptidase_S11_N"/>
</dbReference>
<reference evidence="14" key="1">
    <citation type="submission" date="2018-06" db="EMBL/GenBank/DDBJ databases">
        <title>Aestuariibacter litoralis strain KCTC 52945T.</title>
        <authorList>
            <person name="Li X."/>
            <person name="Salam N."/>
            <person name="Li J.-L."/>
            <person name="Chen Y.-M."/>
            <person name="Yang Z.-W."/>
            <person name="Zhang L.-Y."/>
            <person name="Han M.-X."/>
            <person name="Xiao M."/>
            <person name="Li W.-J."/>
        </authorList>
    </citation>
    <scope>NUCLEOTIDE SEQUENCE [LARGE SCALE GENOMIC DNA]</scope>
    <source>
        <strain evidence="14">KCTC 52945</strain>
    </source>
</reference>
<feature type="chain" id="PRO_5016081648" description="Peptidase S11 D-alanyl-D-alanine carboxypeptidase A N-terminal domain-containing protein" evidence="11">
    <location>
        <begin position="39"/>
        <end position="441"/>
    </location>
</feature>
<dbReference type="AlphaFoldDB" id="A0A2W2AXP9"/>
<evidence type="ECO:0000256" key="4">
    <source>
        <dbReference type="ARBA" id="ARBA00022960"/>
    </source>
</evidence>
<feature type="region of interest" description="Disordered" evidence="10">
    <location>
        <begin position="406"/>
        <end position="441"/>
    </location>
</feature>
<feature type="active site" description="Proton acceptor" evidence="7">
    <location>
        <position position="69"/>
    </location>
</feature>
<feature type="active site" description="Acyl-ester intermediate" evidence="7">
    <location>
        <position position="66"/>
    </location>
</feature>
<comment type="similarity">
    <text evidence="1 9">Belongs to the peptidase S11 family.</text>
</comment>
<dbReference type="Pfam" id="PF00768">
    <property type="entry name" value="Peptidase_S11"/>
    <property type="match status" value="1"/>
</dbReference>
<dbReference type="GO" id="GO:0009002">
    <property type="term" value="F:serine-type D-Ala-D-Ala carboxypeptidase activity"/>
    <property type="evidence" value="ECO:0007669"/>
    <property type="project" value="InterPro"/>
</dbReference>
<dbReference type="GO" id="GO:0071555">
    <property type="term" value="P:cell wall organization"/>
    <property type="evidence" value="ECO:0007669"/>
    <property type="project" value="UniProtKB-KW"/>
</dbReference>